<reference evidence="2" key="1">
    <citation type="submission" date="2020-01" db="EMBL/GenBank/DDBJ databases">
        <authorList>
            <consortium name="DOE Joint Genome Institute"/>
            <person name="Haridas S."/>
            <person name="Albert R."/>
            <person name="Binder M."/>
            <person name="Bloem J."/>
            <person name="Labutti K."/>
            <person name="Salamov A."/>
            <person name="Andreopoulos B."/>
            <person name="Baker S.E."/>
            <person name="Barry K."/>
            <person name="Bills G."/>
            <person name="Bluhm B.H."/>
            <person name="Cannon C."/>
            <person name="Castanera R."/>
            <person name="Culley D.E."/>
            <person name="Daum C."/>
            <person name="Ezra D."/>
            <person name="Gonzalez J.B."/>
            <person name="Henrissat B."/>
            <person name="Kuo A."/>
            <person name="Liang C."/>
            <person name="Lipzen A."/>
            <person name="Lutzoni F."/>
            <person name="Magnuson J."/>
            <person name="Mondo S."/>
            <person name="Nolan M."/>
            <person name="Ohm R."/>
            <person name="Pangilinan J."/>
            <person name="Park H.-J."/>
            <person name="Ramirez L."/>
            <person name="Alfaro M."/>
            <person name="Sun H."/>
            <person name="Tritt A."/>
            <person name="Yoshinaga Y."/>
            <person name="Zwiers L.-H."/>
            <person name="Turgeon B.G."/>
            <person name="Goodwin S.B."/>
            <person name="Spatafora J.W."/>
            <person name="Crous P.W."/>
            <person name="Grigoriev I.V."/>
        </authorList>
    </citation>
    <scope>NUCLEOTIDE SEQUENCE</scope>
    <source>
        <strain evidence="2">IPT5</strain>
    </source>
</reference>
<feature type="chain" id="PRO_5025627729" description="Secreted protein" evidence="1">
    <location>
        <begin position="18"/>
        <end position="110"/>
    </location>
</feature>
<keyword evidence="3" id="KW-1185">Reference proteome</keyword>
<dbReference type="EMBL" id="MU006293">
    <property type="protein sequence ID" value="KAF2854420.1"/>
    <property type="molecule type" value="Genomic_DNA"/>
</dbReference>
<sequence length="110" mass="12070">MLILCAFLFPLLELGLPTGHERRIRVPLSFFFLATHFAVSNFASFCVCWIHVASASAVLSRRVDWIYPPSTVESFPSVEKLLGICRRVLGGCPYLLPSTAIVVGRGGTCV</sequence>
<gene>
    <name evidence="2" type="ORF">T440DRAFT_275262</name>
</gene>
<keyword evidence="1" id="KW-0732">Signal</keyword>
<accession>A0A6A7BG86</accession>
<protein>
    <recommendedName>
        <fullName evidence="4">Secreted protein</fullName>
    </recommendedName>
</protein>
<evidence type="ECO:0000313" key="2">
    <source>
        <dbReference type="EMBL" id="KAF2854420.1"/>
    </source>
</evidence>
<evidence type="ECO:0000313" key="3">
    <source>
        <dbReference type="Proteomes" id="UP000799423"/>
    </source>
</evidence>
<evidence type="ECO:0000256" key="1">
    <source>
        <dbReference type="SAM" id="SignalP"/>
    </source>
</evidence>
<dbReference type="AlphaFoldDB" id="A0A6A7BG86"/>
<evidence type="ECO:0008006" key="4">
    <source>
        <dbReference type="Google" id="ProtNLM"/>
    </source>
</evidence>
<feature type="signal peptide" evidence="1">
    <location>
        <begin position="1"/>
        <end position="17"/>
    </location>
</feature>
<organism evidence="2 3">
    <name type="scientific">Plenodomus tracheiphilus IPT5</name>
    <dbReference type="NCBI Taxonomy" id="1408161"/>
    <lineage>
        <taxon>Eukaryota</taxon>
        <taxon>Fungi</taxon>
        <taxon>Dikarya</taxon>
        <taxon>Ascomycota</taxon>
        <taxon>Pezizomycotina</taxon>
        <taxon>Dothideomycetes</taxon>
        <taxon>Pleosporomycetidae</taxon>
        <taxon>Pleosporales</taxon>
        <taxon>Pleosporineae</taxon>
        <taxon>Leptosphaeriaceae</taxon>
        <taxon>Plenodomus</taxon>
    </lineage>
</organism>
<proteinExistence type="predicted"/>
<dbReference type="Proteomes" id="UP000799423">
    <property type="component" value="Unassembled WGS sequence"/>
</dbReference>
<name>A0A6A7BG86_9PLEO</name>